<dbReference type="EMBL" id="BGZK01000805">
    <property type="protein sequence ID" value="GBP61154.1"/>
    <property type="molecule type" value="Genomic_DNA"/>
</dbReference>
<reference evidence="2 3" key="1">
    <citation type="journal article" date="2019" name="Commun. Biol.">
        <title>The bagworm genome reveals a unique fibroin gene that provides high tensile strength.</title>
        <authorList>
            <person name="Kono N."/>
            <person name="Nakamura H."/>
            <person name="Ohtoshi R."/>
            <person name="Tomita M."/>
            <person name="Numata K."/>
            <person name="Arakawa K."/>
        </authorList>
    </citation>
    <scope>NUCLEOTIDE SEQUENCE [LARGE SCALE GENOMIC DNA]</scope>
</reference>
<proteinExistence type="predicted"/>
<feature type="compositionally biased region" description="Polar residues" evidence="1">
    <location>
        <begin position="82"/>
        <end position="96"/>
    </location>
</feature>
<feature type="compositionally biased region" description="Basic and acidic residues" evidence="1">
    <location>
        <begin position="107"/>
        <end position="125"/>
    </location>
</feature>
<accession>A0A4C1XFB6</accession>
<gene>
    <name evidence="2" type="ORF">EVAR_46806_1</name>
</gene>
<feature type="region of interest" description="Disordered" evidence="1">
    <location>
        <begin position="82"/>
        <end position="167"/>
    </location>
</feature>
<evidence type="ECO:0000313" key="3">
    <source>
        <dbReference type="Proteomes" id="UP000299102"/>
    </source>
</evidence>
<evidence type="ECO:0000313" key="2">
    <source>
        <dbReference type="EMBL" id="GBP61154.1"/>
    </source>
</evidence>
<comment type="caution">
    <text evidence="2">The sequence shown here is derived from an EMBL/GenBank/DDBJ whole genome shotgun (WGS) entry which is preliminary data.</text>
</comment>
<dbReference type="AlphaFoldDB" id="A0A4C1XFB6"/>
<evidence type="ECO:0000256" key="1">
    <source>
        <dbReference type="SAM" id="MobiDB-lite"/>
    </source>
</evidence>
<protein>
    <submittedName>
        <fullName evidence="2">Uncharacterized protein</fullName>
    </submittedName>
</protein>
<name>A0A4C1XFB6_EUMVA</name>
<keyword evidence="3" id="KW-1185">Reference proteome</keyword>
<sequence length="167" mass="17979">MRLVCSVKSSPLRGGREFLPVLIGAKVHCPCSCVFVVKQSGLQGVSKSLVTRVLIKDMVLKSLVDMGYGFLKRYLEKSIRTPTPVSIRASSNATFPSSSQNSSRSDSPSKENERRASSSSDKETTCSDNTVVGSDSESESDKSGKSSSKSKSDTSFTLVEGKNKRAK</sequence>
<organism evidence="2 3">
    <name type="scientific">Eumeta variegata</name>
    <name type="common">Bagworm moth</name>
    <name type="synonym">Eumeta japonica</name>
    <dbReference type="NCBI Taxonomy" id="151549"/>
    <lineage>
        <taxon>Eukaryota</taxon>
        <taxon>Metazoa</taxon>
        <taxon>Ecdysozoa</taxon>
        <taxon>Arthropoda</taxon>
        <taxon>Hexapoda</taxon>
        <taxon>Insecta</taxon>
        <taxon>Pterygota</taxon>
        <taxon>Neoptera</taxon>
        <taxon>Endopterygota</taxon>
        <taxon>Lepidoptera</taxon>
        <taxon>Glossata</taxon>
        <taxon>Ditrysia</taxon>
        <taxon>Tineoidea</taxon>
        <taxon>Psychidae</taxon>
        <taxon>Oiketicinae</taxon>
        <taxon>Eumeta</taxon>
    </lineage>
</organism>
<feature type="compositionally biased region" description="Low complexity" evidence="1">
    <location>
        <begin position="97"/>
        <end position="106"/>
    </location>
</feature>
<dbReference type="Proteomes" id="UP000299102">
    <property type="component" value="Unassembled WGS sequence"/>
</dbReference>